<proteinExistence type="predicted"/>
<gene>
    <name evidence="2" type="ORF">B296_00026961</name>
</gene>
<sequence length="79" mass="8545">MAVGRCSSLSKKMQLGVVGQRRKRKMVAMATRKSRRWQLVAAVGKARAGDCSRGGGLRPRGEEGEDADATTAVVEEEVR</sequence>
<dbReference type="EMBL" id="AMZH03017150">
    <property type="protein sequence ID" value="RRT43444.1"/>
    <property type="molecule type" value="Genomic_DNA"/>
</dbReference>
<dbReference type="AlphaFoldDB" id="A0A426XVI3"/>
<reference evidence="2 3" key="1">
    <citation type="journal article" date="2014" name="Agronomy (Basel)">
        <title>A Draft Genome Sequence for Ensete ventricosum, the Drought-Tolerant Tree Against Hunger.</title>
        <authorList>
            <person name="Harrison J."/>
            <person name="Moore K.A."/>
            <person name="Paszkiewicz K."/>
            <person name="Jones T."/>
            <person name="Grant M."/>
            <person name="Ambacheew D."/>
            <person name="Muzemil S."/>
            <person name="Studholme D.J."/>
        </authorList>
    </citation>
    <scope>NUCLEOTIDE SEQUENCE [LARGE SCALE GENOMIC DNA]</scope>
</reference>
<feature type="compositionally biased region" description="Acidic residues" evidence="1">
    <location>
        <begin position="63"/>
        <end position="79"/>
    </location>
</feature>
<organism evidence="2 3">
    <name type="scientific">Ensete ventricosum</name>
    <name type="common">Abyssinian banana</name>
    <name type="synonym">Musa ensete</name>
    <dbReference type="NCBI Taxonomy" id="4639"/>
    <lineage>
        <taxon>Eukaryota</taxon>
        <taxon>Viridiplantae</taxon>
        <taxon>Streptophyta</taxon>
        <taxon>Embryophyta</taxon>
        <taxon>Tracheophyta</taxon>
        <taxon>Spermatophyta</taxon>
        <taxon>Magnoliopsida</taxon>
        <taxon>Liliopsida</taxon>
        <taxon>Zingiberales</taxon>
        <taxon>Musaceae</taxon>
        <taxon>Ensete</taxon>
    </lineage>
</organism>
<protein>
    <submittedName>
        <fullName evidence="2">Uncharacterized protein</fullName>
    </submittedName>
</protein>
<comment type="caution">
    <text evidence="2">The sequence shown here is derived from an EMBL/GenBank/DDBJ whole genome shotgun (WGS) entry which is preliminary data.</text>
</comment>
<evidence type="ECO:0000313" key="2">
    <source>
        <dbReference type="EMBL" id="RRT43444.1"/>
    </source>
</evidence>
<name>A0A426XVI3_ENSVE</name>
<dbReference type="Proteomes" id="UP000287651">
    <property type="component" value="Unassembled WGS sequence"/>
</dbReference>
<feature type="region of interest" description="Disordered" evidence="1">
    <location>
        <begin position="48"/>
        <end position="79"/>
    </location>
</feature>
<evidence type="ECO:0000313" key="3">
    <source>
        <dbReference type="Proteomes" id="UP000287651"/>
    </source>
</evidence>
<accession>A0A426XVI3</accession>
<evidence type="ECO:0000256" key="1">
    <source>
        <dbReference type="SAM" id="MobiDB-lite"/>
    </source>
</evidence>